<dbReference type="InterPro" id="IPR004737">
    <property type="entry name" value="NO3_transporter_NarK/NarU-like"/>
</dbReference>
<evidence type="ECO:0000256" key="7">
    <source>
        <dbReference type="ARBA" id="ARBA00011738"/>
    </source>
</evidence>
<comment type="cofactor">
    <cofactor evidence="1">
        <name>Mo-molybdopterin</name>
        <dbReference type="ChEBI" id="CHEBI:71302"/>
    </cofactor>
</comment>
<feature type="domain" description="FAD-binding FR-type" evidence="21">
    <location>
        <begin position="1155"/>
        <end position="1267"/>
    </location>
</feature>
<dbReference type="InterPro" id="IPR022407">
    <property type="entry name" value="OxRdtase_Mopterin_BS"/>
</dbReference>
<dbReference type="InterPro" id="IPR039261">
    <property type="entry name" value="FNR_nucleotide-bd"/>
</dbReference>
<dbReference type="Proteomes" id="UP000183567">
    <property type="component" value="Unassembled WGS sequence"/>
</dbReference>
<keyword evidence="19" id="KW-1133">Transmembrane helix</keyword>
<dbReference type="STRING" id="180088.A0A1J8PP12"/>
<evidence type="ECO:0000256" key="10">
    <source>
        <dbReference type="ARBA" id="ARBA00022505"/>
    </source>
</evidence>
<evidence type="ECO:0000256" key="2">
    <source>
        <dbReference type="ARBA" id="ARBA00001971"/>
    </source>
</evidence>
<dbReference type="GO" id="GO:0016020">
    <property type="term" value="C:membrane"/>
    <property type="evidence" value="ECO:0007669"/>
    <property type="project" value="UniProtKB-SubCell"/>
</dbReference>
<evidence type="ECO:0000256" key="17">
    <source>
        <dbReference type="ARBA" id="ARBA00023063"/>
    </source>
</evidence>
<dbReference type="InterPro" id="IPR005066">
    <property type="entry name" value="MoCF_OxRdtse_dimer"/>
</dbReference>
<dbReference type="InterPro" id="IPR001199">
    <property type="entry name" value="Cyt_B5-like_heme/steroid-bd"/>
</dbReference>
<dbReference type="InterPro" id="IPR017938">
    <property type="entry name" value="Riboflavin_synthase-like_b-brl"/>
</dbReference>
<dbReference type="Pfam" id="PF00174">
    <property type="entry name" value="Oxidored_molyb"/>
    <property type="match status" value="1"/>
</dbReference>
<feature type="transmembrane region" description="Helical" evidence="19">
    <location>
        <begin position="138"/>
        <end position="158"/>
    </location>
</feature>
<evidence type="ECO:0000256" key="8">
    <source>
        <dbReference type="ARBA" id="ARBA00012673"/>
    </source>
</evidence>
<dbReference type="SUPFAM" id="SSF52343">
    <property type="entry name" value="Ferredoxin reductase-like, C-terminal NADP-linked domain"/>
    <property type="match status" value="1"/>
</dbReference>
<comment type="caution">
    <text evidence="22">The sequence shown here is derived from an EMBL/GenBank/DDBJ whole genome shotgun (WGS) entry which is preliminary data.</text>
</comment>
<dbReference type="SUPFAM" id="SSF55856">
    <property type="entry name" value="Cytochrome b5-like heme/steroid binding domain"/>
    <property type="match status" value="1"/>
</dbReference>
<dbReference type="GO" id="GO:0042128">
    <property type="term" value="P:nitrate assimilation"/>
    <property type="evidence" value="ECO:0007669"/>
    <property type="project" value="UniProtKB-KW"/>
</dbReference>
<dbReference type="GO" id="GO:0030151">
    <property type="term" value="F:molybdenum ion binding"/>
    <property type="evidence" value="ECO:0007669"/>
    <property type="project" value="InterPro"/>
</dbReference>
<dbReference type="InterPro" id="IPR001433">
    <property type="entry name" value="OxRdtase_FAD/NAD-bd"/>
</dbReference>
<comment type="similarity">
    <text evidence="6">Belongs to the nitrate reductase family.</text>
</comment>
<dbReference type="PROSITE" id="PS50255">
    <property type="entry name" value="CYTOCHROME_B5_2"/>
    <property type="match status" value="1"/>
</dbReference>
<evidence type="ECO:0000259" key="21">
    <source>
        <dbReference type="PROSITE" id="PS51384"/>
    </source>
</evidence>
<keyword evidence="15" id="KW-0560">Oxidoreductase</keyword>
<dbReference type="Gene3D" id="3.40.50.80">
    <property type="entry name" value="Nucleotide-binding domain of ferredoxin-NADP reductase (FNR) module"/>
    <property type="match status" value="1"/>
</dbReference>
<evidence type="ECO:0000256" key="18">
    <source>
        <dbReference type="ARBA" id="ARBA00049155"/>
    </source>
</evidence>
<dbReference type="InterPro" id="IPR017927">
    <property type="entry name" value="FAD-bd_FR_type"/>
</dbReference>
<keyword evidence="13" id="KW-0479">Metal-binding</keyword>
<dbReference type="GO" id="GO:0050464">
    <property type="term" value="F:nitrate reductase (NADPH) activity"/>
    <property type="evidence" value="ECO:0007669"/>
    <property type="project" value="UniProtKB-EC"/>
</dbReference>
<dbReference type="OrthoDB" id="432685at2759"/>
<evidence type="ECO:0000259" key="20">
    <source>
        <dbReference type="PROSITE" id="PS50255"/>
    </source>
</evidence>
<dbReference type="InterPro" id="IPR008335">
    <property type="entry name" value="Mopterin_OxRdtase_euk"/>
</dbReference>
<dbReference type="InterPro" id="IPR014756">
    <property type="entry name" value="Ig_E-set"/>
</dbReference>
<comment type="function">
    <text evidence="4">Nitrate reductase is a key enzyme involved in the first step of nitrate assimilation in plants, fungi and bacteria.</text>
</comment>
<dbReference type="InterPro" id="IPR018506">
    <property type="entry name" value="Cyt_B5_heme-BS"/>
</dbReference>
<keyword evidence="23" id="KW-1185">Reference proteome</keyword>
<keyword evidence="12" id="KW-0285">Flavoprotein</keyword>
<dbReference type="PRINTS" id="PR00363">
    <property type="entry name" value="CYTOCHROMEB5"/>
</dbReference>
<dbReference type="InterPro" id="IPR036400">
    <property type="entry name" value="Cyt_B5-like_heme/steroid_sf"/>
</dbReference>
<evidence type="ECO:0000256" key="4">
    <source>
        <dbReference type="ARBA" id="ARBA00003838"/>
    </source>
</evidence>
<dbReference type="PRINTS" id="PR00406">
    <property type="entry name" value="CYTB5RDTASE"/>
</dbReference>
<evidence type="ECO:0000313" key="23">
    <source>
        <dbReference type="Proteomes" id="UP000183567"/>
    </source>
</evidence>
<sequence>MLSATPHSGTVSTWHGLRHPVINPTNKKCSTIPIFSLSNQYSRNFHLSWIGFFVAFLSWFAFSPLIPDVIKTDLKLTSEEVGNSNIVSLCATLIVRVISGPLVDRYGPRKVMAYLLIIGAIPSGLAGTVSTVHGLYTIRFFIGILGGTFVSCQAWNTAFFDKNVVGSANALGGGWGNAGGGFTFIIMIALFNQLLADGLTPHVAWRAAFAIVPVPILLSVAAATLAFGTDHPVGKWSDRQKAVAAVPPTSDDQVTIFDDRDLNTKPRGDIEKGGKNDVQTTVTAVTEKRIDIVSELDTAVNKPLTPDLAYQIMANPLTWLPALAYATTFGYELAIDANLANVLYTLLKSPTFGQTKAGYFGLKNLLQVPGKKYLTIACGVAQGLLSLGLGFYIDNHTDPSLAVIIVLFVIVAIFNEVANGVNFSLVPHCNPNSNGFMSGIVGAMGNLGGILFAIIFRFQPSPAGKAFWISGVIGIGNGYYVYISDVSPFTTALRAVKTMIPKRSVEQISRTSSSSLDNNSSFSEFDSVATTPLTPFTASPSLRGTPDSMYHKVQDNLPVPFFPASLDQPERNGPQLPQYFPQLPNNVTPTGVAEQDLGTPDNWNPELVRLTGKHPFNSEARLGVLFEAGFLTPAHLHFVRNHGAVPQVNHEMAANWTIRVHGLVEQEVMFTLQELQERFPIVTLPVTLACAGNRRKEQNVVQKTLGFSWGAAGVSTALWTGVYLADILDYVRPIRRQAKYVVFEGGDNLPNGPYGTSQRLSWAANKDRGMLIAWAMNGLPLEPDHGFPVRVIVPGQIGGRSVKWLRHIEISDRESQHHDNKMLPTQVMPDQARAEKHWWYDPRYIITDLNVNSAIARPDHNEKLYIDKTSDVIASYPIRGYAYAGGGRRVTRVEISLDQGETWTLANIKYPEDLFREACYQDPVYGSLDLTERDTSFCWCFWTFDVSHDILASCDALMVRAMDESLGFQQRDMYWHALGMMNNWWFRVAIHKTVNDDGKIVLQFEHPTLAGTAPGGWMERMKVAGEDITKPVFGENGKYLRPRAPKPQSDDVCLTKPDVNRKITLAELKAQNRQQPWFVVNGEVYDGTPFLKDHPGGGDSILLVAGEDASEDFFAIHSAEGKIKLAEHHIGTFVPGITQEKPIITHSDGSFLERSRWKCVRLCDIKQINHDSYLYRFALPEADQPLGLPVGQHVFVRLRRQDTGEMVQRAYTPVSQQGAVGFIDFLIKLYLPSALTPTGGKMTTGFHQLRLGDSVELKGPLGSFIWEGPSTALWKEIRMTVKEIGMICGGSGITPILQVLRSILQNTETETRVWLISANKTEEDILCREELDTLFATHGKERFKLHYTLSVVPGVWPYSVGRLNGVLLAEHMPRPSDHGLILVCGPDAMISHTVKPGLQNMGWDVEKSLVVF</sequence>
<dbReference type="PRINTS" id="PR00407">
    <property type="entry name" value="EUMOPTERIN"/>
</dbReference>
<dbReference type="SUPFAM" id="SSF56524">
    <property type="entry name" value="Oxidoreductase molybdopterin-binding domain"/>
    <property type="match status" value="1"/>
</dbReference>
<evidence type="ECO:0000256" key="11">
    <source>
        <dbReference type="ARBA" id="ARBA00022617"/>
    </source>
</evidence>
<evidence type="ECO:0000313" key="22">
    <source>
        <dbReference type="EMBL" id="OJA09531.1"/>
    </source>
</evidence>
<feature type="transmembrane region" description="Helical" evidence="19">
    <location>
        <begin position="373"/>
        <end position="393"/>
    </location>
</feature>
<evidence type="ECO:0000256" key="13">
    <source>
        <dbReference type="ARBA" id="ARBA00022723"/>
    </source>
</evidence>
<dbReference type="InterPro" id="IPR001709">
    <property type="entry name" value="Flavoprot_Pyr_Nucl_cyt_Rdtase"/>
</dbReference>
<dbReference type="Gene3D" id="3.10.120.10">
    <property type="entry name" value="Cytochrome b5-like heme/steroid binding domain"/>
    <property type="match status" value="1"/>
</dbReference>
<dbReference type="Pfam" id="PF00175">
    <property type="entry name" value="NAD_binding_1"/>
    <property type="match status" value="1"/>
</dbReference>
<dbReference type="SUPFAM" id="SSF103473">
    <property type="entry name" value="MFS general substrate transporter"/>
    <property type="match status" value="1"/>
</dbReference>
<comment type="subunit">
    <text evidence="7">Homodimer.</text>
</comment>
<evidence type="ECO:0000256" key="19">
    <source>
        <dbReference type="SAM" id="Phobius"/>
    </source>
</evidence>
<dbReference type="Gene3D" id="2.60.40.650">
    <property type="match status" value="1"/>
</dbReference>
<evidence type="ECO:0000256" key="6">
    <source>
        <dbReference type="ARBA" id="ARBA00006253"/>
    </source>
</evidence>
<keyword evidence="10" id="KW-0500">Molybdenum</keyword>
<dbReference type="InterPro" id="IPR000572">
    <property type="entry name" value="OxRdtase_Mopterin-bd_dom"/>
</dbReference>
<dbReference type="PROSITE" id="PS00191">
    <property type="entry name" value="CYTOCHROME_B5_1"/>
    <property type="match status" value="1"/>
</dbReference>
<dbReference type="Gene3D" id="2.40.30.10">
    <property type="entry name" value="Translation factors"/>
    <property type="match status" value="1"/>
</dbReference>
<dbReference type="PANTHER" id="PTHR19372">
    <property type="entry name" value="SULFITE REDUCTASE"/>
    <property type="match status" value="1"/>
</dbReference>
<dbReference type="InterPro" id="IPR036259">
    <property type="entry name" value="MFS_trans_sf"/>
</dbReference>
<keyword evidence="17" id="KW-0534">Nitrate assimilation</keyword>
<comment type="cofactor">
    <cofactor evidence="3">
        <name>FAD</name>
        <dbReference type="ChEBI" id="CHEBI:57692"/>
    </cofactor>
</comment>
<dbReference type="SUPFAM" id="SSF81296">
    <property type="entry name" value="E set domains"/>
    <property type="match status" value="1"/>
</dbReference>
<dbReference type="NCBIfam" id="TIGR00886">
    <property type="entry name" value="2A0108"/>
    <property type="match status" value="1"/>
</dbReference>
<evidence type="ECO:0000256" key="14">
    <source>
        <dbReference type="ARBA" id="ARBA00022827"/>
    </source>
</evidence>
<dbReference type="GO" id="GO:0020037">
    <property type="term" value="F:heme binding"/>
    <property type="evidence" value="ECO:0007669"/>
    <property type="project" value="InterPro"/>
</dbReference>
<dbReference type="GO" id="GO:0006790">
    <property type="term" value="P:sulfur compound metabolic process"/>
    <property type="evidence" value="ECO:0007669"/>
    <property type="project" value="TreeGrafter"/>
</dbReference>
<dbReference type="PROSITE" id="PS51384">
    <property type="entry name" value="FAD_FR"/>
    <property type="match status" value="1"/>
</dbReference>
<dbReference type="InterPro" id="IPR036374">
    <property type="entry name" value="OxRdtase_Mopterin-bd_sf"/>
</dbReference>
<dbReference type="CDD" id="cd06183">
    <property type="entry name" value="cyt_b5_reduct_like"/>
    <property type="match status" value="1"/>
</dbReference>
<feature type="transmembrane region" description="Helical" evidence="19">
    <location>
        <begin position="435"/>
        <end position="456"/>
    </location>
</feature>
<dbReference type="EC" id="1.7.1.3" evidence="8"/>
<dbReference type="Pfam" id="PF00970">
    <property type="entry name" value="FAD_binding_6"/>
    <property type="match status" value="1"/>
</dbReference>
<feature type="domain" description="Cytochrome b5 heme-binding" evidence="20">
    <location>
        <begin position="1060"/>
        <end position="1134"/>
    </location>
</feature>
<keyword evidence="14" id="KW-0274">FAD</keyword>
<feature type="transmembrane region" description="Helical" evidence="19">
    <location>
        <begin position="111"/>
        <end position="132"/>
    </location>
</feature>
<feature type="transmembrane region" description="Helical" evidence="19">
    <location>
        <begin position="203"/>
        <end position="227"/>
    </location>
</feature>
<evidence type="ECO:0000256" key="9">
    <source>
        <dbReference type="ARBA" id="ARBA00015499"/>
    </source>
</evidence>
<comment type="subcellular location">
    <subcellularLocation>
        <location evidence="5">Membrane</location>
        <topology evidence="5">Multi-pass membrane protein</topology>
    </subcellularLocation>
</comment>
<accession>A0A1J8PP12</accession>
<evidence type="ECO:0000256" key="3">
    <source>
        <dbReference type="ARBA" id="ARBA00001974"/>
    </source>
</evidence>
<comment type="cofactor">
    <cofactor evidence="2">
        <name>heme</name>
        <dbReference type="ChEBI" id="CHEBI:30413"/>
    </cofactor>
</comment>
<dbReference type="PROSITE" id="PS00559">
    <property type="entry name" value="MOLYBDOPTERIN_EUK"/>
    <property type="match status" value="1"/>
</dbReference>
<dbReference type="PANTHER" id="PTHR19372:SF7">
    <property type="entry name" value="SULFITE OXIDASE, MITOCHONDRIAL"/>
    <property type="match status" value="1"/>
</dbReference>
<protein>
    <recommendedName>
        <fullName evidence="9">Nitrate reductase [NADPH]</fullName>
        <ecNumber evidence="8">1.7.1.3</ecNumber>
    </recommendedName>
</protein>
<reference evidence="22 23" key="1">
    <citation type="submission" date="2016-03" db="EMBL/GenBank/DDBJ databases">
        <title>Comparative genomics of the ectomycorrhizal sister species Rhizopogon vinicolor and Rhizopogon vesiculosus (Basidiomycota: Boletales) reveals a divergence of the mating type B locus.</title>
        <authorList>
            <person name="Mujic A.B."/>
            <person name="Kuo A."/>
            <person name="Tritt A."/>
            <person name="Lipzen A."/>
            <person name="Chen C."/>
            <person name="Johnson J."/>
            <person name="Sharma A."/>
            <person name="Barry K."/>
            <person name="Grigoriev I.V."/>
            <person name="Spatafora J.W."/>
        </authorList>
    </citation>
    <scope>NUCLEOTIDE SEQUENCE [LARGE SCALE GENOMIC DNA]</scope>
    <source>
        <strain evidence="22 23">AM-OR11-056</strain>
    </source>
</reference>
<comment type="catalytic activity">
    <reaction evidence="18">
        <text>nitrite + NADP(+) + H2O = nitrate + NADPH + H(+)</text>
        <dbReference type="Rhea" id="RHEA:19061"/>
        <dbReference type="ChEBI" id="CHEBI:15377"/>
        <dbReference type="ChEBI" id="CHEBI:15378"/>
        <dbReference type="ChEBI" id="CHEBI:16301"/>
        <dbReference type="ChEBI" id="CHEBI:17632"/>
        <dbReference type="ChEBI" id="CHEBI:57783"/>
        <dbReference type="ChEBI" id="CHEBI:58349"/>
        <dbReference type="EC" id="1.7.1.3"/>
    </reaction>
</comment>
<organism evidence="22 23">
    <name type="scientific">Rhizopogon vesiculosus</name>
    <dbReference type="NCBI Taxonomy" id="180088"/>
    <lineage>
        <taxon>Eukaryota</taxon>
        <taxon>Fungi</taxon>
        <taxon>Dikarya</taxon>
        <taxon>Basidiomycota</taxon>
        <taxon>Agaricomycotina</taxon>
        <taxon>Agaricomycetes</taxon>
        <taxon>Agaricomycetidae</taxon>
        <taxon>Boletales</taxon>
        <taxon>Suillineae</taxon>
        <taxon>Rhizopogonaceae</taxon>
        <taxon>Rhizopogon</taxon>
    </lineage>
</organism>
<dbReference type="GO" id="GO:0008482">
    <property type="term" value="F:sulfite oxidase activity"/>
    <property type="evidence" value="ECO:0007669"/>
    <property type="project" value="TreeGrafter"/>
</dbReference>
<dbReference type="SMART" id="SM01117">
    <property type="entry name" value="Cyt-b5"/>
    <property type="match status" value="1"/>
</dbReference>
<feature type="transmembrane region" description="Helical" evidence="19">
    <location>
        <begin position="47"/>
        <end position="66"/>
    </location>
</feature>
<evidence type="ECO:0000256" key="12">
    <source>
        <dbReference type="ARBA" id="ARBA00022630"/>
    </source>
</evidence>
<dbReference type="EMBL" id="LVVM01005879">
    <property type="protein sequence ID" value="OJA09531.1"/>
    <property type="molecule type" value="Genomic_DNA"/>
</dbReference>
<keyword evidence="19" id="KW-0812">Transmembrane</keyword>
<evidence type="ECO:0000256" key="1">
    <source>
        <dbReference type="ARBA" id="ARBA00001924"/>
    </source>
</evidence>
<dbReference type="GO" id="GO:0015112">
    <property type="term" value="F:nitrate transmembrane transporter activity"/>
    <property type="evidence" value="ECO:0007669"/>
    <property type="project" value="InterPro"/>
</dbReference>
<dbReference type="Pfam" id="PF07690">
    <property type="entry name" value="MFS_1"/>
    <property type="match status" value="1"/>
</dbReference>
<gene>
    <name evidence="22" type="ORF">AZE42_06996</name>
</gene>
<evidence type="ECO:0000256" key="5">
    <source>
        <dbReference type="ARBA" id="ARBA00004141"/>
    </source>
</evidence>
<name>A0A1J8PP12_9AGAM</name>
<dbReference type="Gene3D" id="1.20.1250.20">
    <property type="entry name" value="MFS general substrate transporter like domains"/>
    <property type="match status" value="2"/>
</dbReference>
<keyword evidence="19" id="KW-0472">Membrane</keyword>
<dbReference type="Pfam" id="PF03404">
    <property type="entry name" value="Mo-co_dimer"/>
    <property type="match status" value="1"/>
</dbReference>
<dbReference type="GO" id="GO:0015113">
    <property type="term" value="F:nitrite transmembrane transporter activity"/>
    <property type="evidence" value="ECO:0007669"/>
    <property type="project" value="InterPro"/>
</dbReference>
<keyword evidence="16" id="KW-0408">Iron</keyword>
<dbReference type="PRINTS" id="PR00371">
    <property type="entry name" value="FPNCR"/>
</dbReference>
<feature type="transmembrane region" description="Helical" evidence="19">
    <location>
        <begin position="399"/>
        <end position="423"/>
    </location>
</feature>
<dbReference type="InterPro" id="IPR008333">
    <property type="entry name" value="Cbr1-like_FAD-bd_dom"/>
</dbReference>
<dbReference type="Gene3D" id="3.90.420.10">
    <property type="entry name" value="Oxidoreductase, molybdopterin-binding domain"/>
    <property type="match status" value="1"/>
</dbReference>
<feature type="transmembrane region" description="Helical" evidence="19">
    <location>
        <begin position="170"/>
        <end position="191"/>
    </location>
</feature>
<evidence type="ECO:0000256" key="16">
    <source>
        <dbReference type="ARBA" id="ARBA00023004"/>
    </source>
</evidence>
<dbReference type="SUPFAM" id="SSF63380">
    <property type="entry name" value="Riboflavin synthase domain-like"/>
    <property type="match status" value="1"/>
</dbReference>
<dbReference type="GO" id="GO:0043546">
    <property type="term" value="F:molybdopterin cofactor binding"/>
    <property type="evidence" value="ECO:0007669"/>
    <property type="project" value="InterPro"/>
</dbReference>
<evidence type="ECO:0000256" key="15">
    <source>
        <dbReference type="ARBA" id="ARBA00023002"/>
    </source>
</evidence>
<dbReference type="Pfam" id="PF00173">
    <property type="entry name" value="Cyt-b5"/>
    <property type="match status" value="1"/>
</dbReference>
<proteinExistence type="inferred from homology"/>
<dbReference type="InterPro" id="IPR011701">
    <property type="entry name" value="MFS"/>
</dbReference>
<keyword evidence="11" id="KW-0349">Heme</keyword>